<dbReference type="EMBL" id="BMAO01025796">
    <property type="protein sequence ID" value="GFR04951.1"/>
    <property type="molecule type" value="Genomic_DNA"/>
</dbReference>
<name>A0A8X6GHP0_TRICU</name>
<gene>
    <name evidence="1" type="ORF">TNCT_488871</name>
</gene>
<dbReference type="OrthoDB" id="10399568at2759"/>
<sequence>TNGELKKNDYRCQMLVTVFRSHTWRLFKDIRVVENFHFNLFQ</sequence>
<evidence type="ECO:0000313" key="1">
    <source>
        <dbReference type="EMBL" id="GFR04951.1"/>
    </source>
</evidence>
<proteinExistence type="predicted"/>
<dbReference type="AlphaFoldDB" id="A0A8X6GHP0"/>
<comment type="caution">
    <text evidence="1">The sequence shown here is derived from an EMBL/GenBank/DDBJ whole genome shotgun (WGS) entry which is preliminary data.</text>
</comment>
<accession>A0A8X6GHP0</accession>
<reference evidence="1" key="1">
    <citation type="submission" date="2020-07" db="EMBL/GenBank/DDBJ databases">
        <title>Multicomponent nature underlies the extraordinary mechanical properties of spider dragline silk.</title>
        <authorList>
            <person name="Kono N."/>
            <person name="Nakamura H."/>
            <person name="Mori M."/>
            <person name="Yoshida Y."/>
            <person name="Ohtoshi R."/>
            <person name="Malay A.D."/>
            <person name="Moran D.A.P."/>
            <person name="Tomita M."/>
            <person name="Numata K."/>
            <person name="Arakawa K."/>
        </authorList>
    </citation>
    <scope>NUCLEOTIDE SEQUENCE</scope>
</reference>
<dbReference type="Proteomes" id="UP000887116">
    <property type="component" value="Unassembled WGS sequence"/>
</dbReference>
<organism evidence="1 2">
    <name type="scientific">Trichonephila clavata</name>
    <name type="common">Joro spider</name>
    <name type="synonym">Nephila clavata</name>
    <dbReference type="NCBI Taxonomy" id="2740835"/>
    <lineage>
        <taxon>Eukaryota</taxon>
        <taxon>Metazoa</taxon>
        <taxon>Ecdysozoa</taxon>
        <taxon>Arthropoda</taxon>
        <taxon>Chelicerata</taxon>
        <taxon>Arachnida</taxon>
        <taxon>Araneae</taxon>
        <taxon>Araneomorphae</taxon>
        <taxon>Entelegynae</taxon>
        <taxon>Araneoidea</taxon>
        <taxon>Nephilidae</taxon>
        <taxon>Trichonephila</taxon>
    </lineage>
</organism>
<protein>
    <submittedName>
        <fullName evidence="1">Uncharacterized protein</fullName>
    </submittedName>
</protein>
<feature type="non-terminal residue" evidence="1">
    <location>
        <position position="1"/>
    </location>
</feature>
<keyword evidence="2" id="KW-1185">Reference proteome</keyword>
<evidence type="ECO:0000313" key="2">
    <source>
        <dbReference type="Proteomes" id="UP000887116"/>
    </source>
</evidence>